<dbReference type="Gene3D" id="3.40.50.300">
    <property type="entry name" value="P-loop containing nucleotide triphosphate hydrolases"/>
    <property type="match status" value="1"/>
</dbReference>
<protein>
    <submittedName>
        <fullName evidence="1">Atlastin-2</fullName>
    </submittedName>
</protein>
<gene>
    <name evidence="1" type="ORF">Fcan01_19080</name>
</gene>
<dbReference type="AlphaFoldDB" id="A0A226DLM6"/>
<evidence type="ECO:0000313" key="2">
    <source>
        <dbReference type="Proteomes" id="UP000198287"/>
    </source>
</evidence>
<dbReference type="Proteomes" id="UP000198287">
    <property type="component" value="Unassembled WGS sequence"/>
</dbReference>
<dbReference type="EMBL" id="LNIX01000016">
    <property type="protein sequence ID" value="OXA46030.1"/>
    <property type="molecule type" value="Genomic_DNA"/>
</dbReference>
<keyword evidence="2" id="KW-1185">Reference proteome</keyword>
<sequence length="432" mass="48505">MGEPVLIAATHDGSLAPKIEAIKFVKEKIASSLTFQDDSISSKLSVIGVIESSNCNGKFPLANFFLRYLENPDDPGWIDQSSEELSGFPCDNNDGIMMWNRAFFIDSENEGEKNPVMLLAARIRQDVGYDLSLQFAKFVFGISSTVLYIMDEDDDLQRTDDFIHQMVQSCDSGTLNEVRQVYLLVNSKRSPYGKPGGKKYIVKFEKSTSTSIISCCWAFPKVTDCSLEQMRNDKNFIRALNNLMNDVFEPGALLTYDLEEFWKCIEQACNNASVDSATGGVLNFVELSKRGMLIIPSFEITEITENFEYVVTSSQTESQIRRMLEIKTECYEIYVELFKTNLPKGETIGDDDITKWHVVARDAMVNKFVGECKRAGLSGPDTEMQMHLLSIEIENFKPGAIGTLMCEESLIHSLLGSRKTRQGEGRGKTLLV</sequence>
<organism evidence="1 2">
    <name type="scientific">Folsomia candida</name>
    <name type="common">Springtail</name>
    <dbReference type="NCBI Taxonomy" id="158441"/>
    <lineage>
        <taxon>Eukaryota</taxon>
        <taxon>Metazoa</taxon>
        <taxon>Ecdysozoa</taxon>
        <taxon>Arthropoda</taxon>
        <taxon>Hexapoda</taxon>
        <taxon>Collembola</taxon>
        <taxon>Entomobryomorpha</taxon>
        <taxon>Isotomoidea</taxon>
        <taxon>Isotomidae</taxon>
        <taxon>Proisotominae</taxon>
        <taxon>Folsomia</taxon>
    </lineage>
</organism>
<dbReference type="InterPro" id="IPR027417">
    <property type="entry name" value="P-loop_NTPase"/>
</dbReference>
<name>A0A226DLM6_FOLCA</name>
<evidence type="ECO:0000313" key="1">
    <source>
        <dbReference type="EMBL" id="OXA46030.1"/>
    </source>
</evidence>
<accession>A0A226DLM6</accession>
<proteinExistence type="predicted"/>
<comment type="caution">
    <text evidence="1">The sequence shown here is derived from an EMBL/GenBank/DDBJ whole genome shotgun (WGS) entry which is preliminary data.</text>
</comment>
<reference evidence="1 2" key="1">
    <citation type="submission" date="2015-12" db="EMBL/GenBank/DDBJ databases">
        <title>The genome of Folsomia candida.</title>
        <authorList>
            <person name="Faddeeva A."/>
            <person name="Derks M.F."/>
            <person name="Anvar Y."/>
            <person name="Smit S."/>
            <person name="Van Straalen N."/>
            <person name="Roelofs D."/>
        </authorList>
    </citation>
    <scope>NUCLEOTIDE SEQUENCE [LARGE SCALE GENOMIC DNA]</scope>
    <source>
        <strain evidence="1 2">VU population</strain>
        <tissue evidence="1">Whole body</tissue>
    </source>
</reference>